<name>A0ABQ1WK16_9BACT</name>
<organism evidence="1 2">
    <name type="scientific">Hymenobacter glacieicola</name>
    <dbReference type="NCBI Taxonomy" id="1562124"/>
    <lineage>
        <taxon>Bacteria</taxon>
        <taxon>Pseudomonadati</taxon>
        <taxon>Bacteroidota</taxon>
        <taxon>Cytophagia</taxon>
        <taxon>Cytophagales</taxon>
        <taxon>Hymenobacteraceae</taxon>
        <taxon>Hymenobacter</taxon>
    </lineage>
</organism>
<dbReference type="RefSeq" id="WP_188556564.1">
    <property type="nucleotide sequence ID" value="NZ_BMGS01000002.1"/>
</dbReference>
<keyword evidence="2" id="KW-1185">Reference proteome</keyword>
<gene>
    <name evidence="1" type="ORF">GCM10011378_08360</name>
</gene>
<protein>
    <submittedName>
        <fullName evidence="1">Uncharacterized protein</fullName>
    </submittedName>
</protein>
<comment type="caution">
    <text evidence="1">The sequence shown here is derived from an EMBL/GenBank/DDBJ whole genome shotgun (WGS) entry which is preliminary data.</text>
</comment>
<accession>A0ABQ1WK16</accession>
<reference evidence="2" key="1">
    <citation type="journal article" date="2019" name="Int. J. Syst. Evol. Microbiol.">
        <title>The Global Catalogue of Microorganisms (GCM) 10K type strain sequencing project: providing services to taxonomists for standard genome sequencing and annotation.</title>
        <authorList>
            <consortium name="The Broad Institute Genomics Platform"/>
            <consortium name="The Broad Institute Genome Sequencing Center for Infectious Disease"/>
            <person name="Wu L."/>
            <person name="Ma J."/>
        </authorList>
    </citation>
    <scope>NUCLEOTIDE SEQUENCE [LARGE SCALE GENOMIC DNA]</scope>
    <source>
        <strain evidence="2">CGMCC 1.12990</strain>
    </source>
</reference>
<evidence type="ECO:0000313" key="2">
    <source>
        <dbReference type="Proteomes" id="UP000601361"/>
    </source>
</evidence>
<dbReference type="Proteomes" id="UP000601361">
    <property type="component" value="Unassembled WGS sequence"/>
</dbReference>
<dbReference type="EMBL" id="BMGS01000002">
    <property type="protein sequence ID" value="GGG34273.1"/>
    <property type="molecule type" value="Genomic_DNA"/>
</dbReference>
<evidence type="ECO:0000313" key="1">
    <source>
        <dbReference type="EMBL" id="GGG34273.1"/>
    </source>
</evidence>
<sequence length="316" mass="34088">MRPFKIRHTEGLAEALALSNVPNWFNDRDVPAGLTVNLYGKLWRSRQVVPAGTNPPPDFADWPAYWELHRAAPDEETAQRLDDFDTALAGKAPLVHHHDDRYYTEQEVDAKLTGKADTNHQHTASQVVDFSEAVQDAVAAFMRAGGGVTLTYDDASNTYTISSSPGETFDPEKTRDAIGAALVPLGLIDIAINDAGDTISISTRATQNQSDAYLLSRYNHTGTQDIDTVDGLSTTLANKTNNATTAALGARVTVLERPLQADELVAGKEAFLGLTPRQALLKLINGGTTVTPTDPTGPTTGNSYVEDAYVEDGYVE</sequence>
<proteinExistence type="predicted"/>